<protein>
    <submittedName>
        <fullName evidence="2">Uncharacterized protein</fullName>
    </submittedName>
</protein>
<dbReference type="OMA" id="HENKEFE"/>
<name>A0A1Y2EU92_PROLT</name>
<keyword evidence="3" id="KW-1185">Reference proteome</keyword>
<dbReference type="EMBL" id="MCFI01000028">
    <property type="protein sequence ID" value="ORY74854.1"/>
    <property type="molecule type" value="Genomic_DNA"/>
</dbReference>
<gene>
    <name evidence="2" type="ORF">BCR37DRAFT_395701</name>
</gene>
<dbReference type="PANTHER" id="PTHR45023">
    <property type="match status" value="1"/>
</dbReference>
<evidence type="ECO:0000256" key="1">
    <source>
        <dbReference type="SAM" id="MobiDB-lite"/>
    </source>
</evidence>
<evidence type="ECO:0000313" key="2">
    <source>
        <dbReference type="EMBL" id="ORY74854.1"/>
    </source>
</evidence>
<dbReference type="PANTHER" id="PTHR45023:SF4">
    <property type="entry name" value="GLYCINE-RICH PROTEIN-RELATED"/>
    <property type="match status" value="1"/>
</dbReference>
<accession>A0A1Y2EU92</accession>
<dbReference type="RefSeq" id="XP_040722160.1">
    <property type="nucleotide sequence ID" value="XM_040871658.1"/>
</dbReference>
<proteinExistence type="predicted"/>
<dbReference type="GeneID" id="63788257"/>
<reference evidence="2 3" key="1">
    <citation type="submission" date="2016-07" db="EMBL/GenBank/DDBJ databases">
        <title>Pervasive Adenine N6-methylation of Active Genes in Fungi.</title>
        <authorList>
            <consortium name="DOE Joint Genome Institute"/>
            <person name="Mondo S.J."/>
            <person name="Dannebaum R.O."/>
            <person name="Kuo R.C."/>
            <person name="Labutti K."/>
            <person name="Haridas S."/>
            <person name="Kuo A."/>
            <person name="Salamov A."/>
            <person name="Ahrendt S.R."/>
            <person name="Lipzen A."/>
            <person name="Sullivan W."/>
            <person name="Andreopoulos W.B."/>
            <person name="Clum A."/>
            <person name="Lindquist E."/>
            <person name="Daum C."/>
            <person name="Ramamoorthy G.K."/>
            <person name="Gryganskyi A."/>
            <person name="Culley D."/>
            <person name="Magnuson J.K."/>
            <person name="James T.Y."/>
            <person name="O'Malley M.A."/>
            <person name="Stajich J.E."/>
            <person name="Spatafora J.W."/>
            <person name="Visel A."/>
            <person name="Grigoriev I.V."/>
        </authorList>
    </citation>
    <scope>NUCLEOTIDE SEQUENCE [LARGE SCALE GENOMIC DNA]</scope>
    <source>
        <strain evidence="2 3">12-1054</strain>
    </source>
</reference>
<sequence>MPSAPQWMDQEDHTLSMAIVTHSLNPTIGTDQKSETLYNKIYADYLSKHPVPARKAAPKEQQPDTTPLAQRKLTAVISRVRLIQRVLTRFAPYYRKAASAKVSGANESDVLSAAITDFDTNVSSETIHVRTCWRILGLHPKWRGMGEDKELTASLEAQRRRKRAERDNDAEDSQGQVALIDHKRPKGEKAAKAAAHKGVN</sequence>
<dbReference type="Proteomes" id="UP000193685">
    <property type="component" value="Unassembled WGS sequence"/>
</dbReference>
<evidence type="ECO:0000313" key="3">
    <source>
        <dbReference type="Proteomes" id="UP000193685"/>
    </source>
</evidence>
<dbReference type="OrthoDB" id="1406386at2759"/>
<feature type="region of interest" description="Disordered" evidence="1">
    <location>
        <begin position="155"/>
        <end position="200"/>
    </location>
</feature>
<comment type="caution">
    <text evidence="2">The sequence shown here is derived from an EMBL/GenBank/DDBJ whole genome shotgun (WGS) entry which is preliminary data.</text>
</comment>
<dbReference type="AlphaFoldDB" id="A0A1Y2EU92"/>
<organism evidence="2 3">
    <name type="scientific">Protomyces lactucae-debilis</name>
    <dbReference type="NCBI Taxonomy" id="2754530"/>
    <lineage>
        <taxon>Eukaryota</taxon>
        <taxon>Fungi</taxon>
        <taxon>Dikarya</taxon>
        <taxon>Ascomycota</taxon>
        <taxon>Taphrinomycotina</taxon>
        <taxon>Taphrinomycetes</taxon>
        <taxon>Taphrinales</taxon>
        <taxon>Protomycetaceae</taxon>
        <taxon>Protomyces</taxon>
    </lineage>
</organism>